<reference evidence="1" key="1">
    <citation type="journal article" date="2014" name="Int. J. Syst. Evol. Microbiol.">
        <title>Complete genome sequence of Corynebacterium casei LMG S-19264T (=DSM 44701T), isolated from a smear-ripened cheese.</title>
        <authorList>
            <consortium name="US DOE Joint Genome Institute (JGI-PGF)"/>
            <person name="Walter F."/>
            <person name="Albersmeier A."/>
            <person name="Kalinowski J."/>
            <person name="Ruckert C."/>
        </authorList>
    </citation>
    <scope>NUCLEOTIDE SEQUENCE</scope>
    <source>
        <strain evidence="1">KCTC 22169</strain>
    </source>
</reference>
<dbReference type="EMBL" id="BMXR01000004">
    <property type="protein sequence ID" value="GGX52441.1"/>
    <property type="molecule type" value="Genomic_DNA"/>
</dbReference>
<evidence type="ECO:0008006" key="3">
    <source>
        <dbReference type="Google" id="ProtNLM"/>
    </source>
</evidence>
<proteinExistence type="predicted"/>
<comment type="caution">
    <text evidence="1">The sequence shown here is derived from an EMBL/GenBank/DDBJ whole genome shotgun (WGS) entry which is preliminary data.</text>
</comment>
<keyword evidence="2" id="KW-1185">Reference proteome</keyword>
<sequence>MGAFPQLLAAYEHKERFYHIWDCASRRDAEQALAAWIDDIPVTNAFTESINRLAKDKNRDGRGYSFEVMRARMLYTTKQGSVHETEKIVR</sequence>
<evidence type="ECO:0000313" key="2">
    <source>
        <dbReference type="Proteomes" id="UP000626148"/>
    </source>
</evidence>
<evidence type="ECO:0000313" key="1">
    <source>
        <dbReference type="EMBL" id="GGX52441.1"/>
    </source>
</evidence>
<dbReference type="Proteomes" id="UP000626148">
    <property type="component" value="Unassembled WGS sequence"/>
</dbReference>
<gene>
    <name evidence="1" type="ORF">GCM10007392_19730</name>
</gene>
<accession>A0A918K6P9</accession>
<organism evidence="1 2">
    <name type="scientific">Saccharospirillum salsuginis</name>
    <dbReference type="NCBI Taxonomy" id="418750"/>
    <lineage>
        <taxon>Bacteria</taxon>
        <taxon>Pseudomonadati</taxon>
        <taxon>Pseudomonadota</taxon>
        <taxon>Gammaproteobacteria</taxon>
        <taxon>Oceanospirillales</taxon>
        <taxon>Saccharospirillaceae</taxon>
        <taxon>Saccharospirillum</taxon>
    </lineage>
</organism>
<reference evidence="1" key="2">
    <citation type="submission" date="2020-09" db="EMBL/GenBank/DDBJ databases">
        <authorList>
            <person name="Sun Q."/>
            <person name="Kim S."/>
        </authorList>
    </citation>
    <scope>NUCLEOTIDE SEQUENCE</scope>
    <source>
        <strain evidence="1">KCTC 22169</strain>
    </source>
</reference>
<protein>
    <recommendedName>
        <fullName evidence="3">Transposase</fullName>
    </recommendedName>
</protein>
<name>A0A918K6P9_9GAMM</name>
<dbReference type="AlphaFoldDB" id="A0A918K6P9"/>